<sequence length="568" mass="59691">MSEFIGSRISLISKSDIKYVGTLHEINSENSTVALENVKSYGTEGRRGNPDEEIPPNDQIYDYIVFRGSDVKDLTIVEAPKENQPPPPPQVPNDPAILGAARPNQQGPPPPQQQQQQQQHQQQPPPNQQWGGPQQPPQFPPYGYPPPPHQQSRFQPPGGLHGFPGAPGAVPGFGPPPGYGPPPGWYPPGQGPPGQGFPQGPPGPFSPHNMPIGPPGQQNQGPQQAPIGSRNQTPSQAPQQPPPPPADSKPSELSGTPAASAAQPGPPPPVESKPDVAAATAPAEQRRQAPGPRNPRVAVPNIPLQAKPGNAPASTLEGAQQQQQSATQAAAAAVAAAMAKLGPPGQAPPQSGVPQNPMDNLTRKVGEMRTGEQIRHSRQPGTGGYAAGHRGGRGGRRPSAPHAPRGVDVPQTDFDFESSNAKFNKQDLVKEAIATGSPLGTPAGEDEQKPFESATNGASHEPDVVIPKAAGDKGYNKASSFFDNISSELKDRQAAQDEGKRLGGMEFRTEERKKNMDTFGQSNVDTGYRGGFRGRGRGRGFVPRGRGYMGGRGGGFRGRGQSGAPAEV</sequence>
<gene>
    <name evidence="1" type="ORF">M8818_006166</name>
</gene>
<keyword evidence="2" id="KW-1185">Reference proteome</keyword>
<protein>
    <submittedName>
        <fullName evidence="1">Uncharacterized protein</fullName>
    </submittedName>
</protein>
<evidence type="ECO:0000313" key="1">
    <source>
        <dbReference type="EMBL" id="KAK8200849.1"/>
    </source>
</evidence>
<reference evidence="1" key="1">
    <citation type="submission" date="2024-02" db="EMBL/GenBank/DDBJ databases">
        <title>Metagenome Assembled Genome of Zalaria obscura JY119.</title>
        <authorList>
            <person name="Vighnesh L."/>
            <person name="Jagadeeshwari U."/>
            <person name="Venkata Ramana C."/>
            <person name="Sasikala C."/>
        </authorList>
    </citation>
    <scope>NUCLEOTIDE SEQUENCE</scope>
    <source>
        <strain evidence="1">JY119</strain>
    </source>
</reference>
<evidence type="ECO:0000313" key="2">
    <source>
        <dbReference type="Proteomes" id="UP001320706"/>
    </source>
</evidence>
<organism evidence="1 2">
    <name type="scientific">Zalaria obscura</name>
    <dbReference type="NCBI Taxonomy" id="2024903"/>
    <lineage>
        <taxon>Eukaryota</taxon>
        <taxon>Fungi</taxon>
        <taxon>Dikarya</taxon>
        <taxon>Ascomycota</taxon>
        <taxon>Pezizomycotina</taxon>
        <taxon>Dothideomycetes</taxon>
        <taxon>Dothideomycetidae</taxon>
        <taxon>Dothideales</taxon>
        <taxon>Zalariaceae</taxon>
        <taxon>Zalaria</taxon>
    </lineage>
</organism>
<comment type="caution">
    <text evidence="1">The sequence shown here is derived from an EMBL/GenBank/DDBJ whole genome shotgun (WGS) entry which is preliminary data.</text>
</comment>
<name>A0ACC3S8Z8_9PEZI</name>
<dbReference type="Proteomes" id="UP001320706">
    <property type="component" value="Unassembled WGS sequence"/>
</dbReference>
<proteinExistence type="predicted"/>
<dbReference type="EMBL" id="JAMKPW020000038">
    <property type="protein sequence ID" value="KAK8200849.1"/>
    <property type="molecule type" value="Genomic_DNA"/>
</dbReference>
<accession>A0ACC3S8Z8</accession>